<keyword evidence="2" id="KW-0812">Transmembrane</keyword>
<dbReference type="Proteomes" id="UP000054481">
    <property type="component" value="Unassembled WGS sequence"/>
</dbReference>
<feature type="region of interest" description="Disordered" evidence="1">
    <location>
        <begin position="537"/>
        <end position="582"/>
    </location>
</feature>
<feature type="compositionally biased region" description="Polar residues" evidence="1">
    <location>
        <begin position="1"/>
        <end position="11"/>
    </location>
</feature>
<evidence type="ECO:0000313" key="4">
    <source>
        <dbReference type="Proteomes" id="UP000054481"/>
    </source>
</evidence>
<feature type="region of interest" description="Disordered" evidence="1">
    <location>
        <begin position="1"/>
        <end position="29"/>
    </location>
</feature>
<reference evidence="3 4" key="1">
    <citation type="journal article" date="2014" name="Genome Biol. Evol.">
        <title>Comparative genomics and transcriptomics analyses reveal divergent lifestyle features of nematode endoparasitic fungus Hirsutella minnesotensis.</title>
        <authorList>
            <person name="Lai Y."/>
            <person name="Liu K."/>
            <person name="Zhang X."/>
            <person name="Zhang X."/>
            <person name="Li K."/>
            <person name="Wang N."/>
            <person name="Shu C."/>
            <person name="Wu Y."/>
            <person name="Wang C."/>
            <person name="Bushley K.E."/>
            <person name="Xiang M."/>
            <person name="Liu X."/>
        </authorList>
    </citation>
    <scope>NUCLEOTIDE SEQUENCE [LARGE SCALE GENOMIC DNA]</scope>
    <source>
        <strain evidence="3 4">3608</strain>
    </source>
</reference>
<proteinExistence type="predicted"/>
<name>A0A0F7ZNQ4_9HYPO</name>
<feature type="compositionally biased region" description="Low complexity" evidence="1">
    <location>
        <begin position="271"/>
        <end position="293"/>
    </location>
</feature>
<feature type="compositionally biased region" description="Low complexity" evidence="1">
    <location>
        <begin position="66"/>
        <end position="75"/>
    </location>
</feature>
<evidence type="ECO:0000256" key="1">
    <source>
        <dbReference type="SAM" id="MobiDB-lite"/>
    </source>
</evidence>
<feature type="transmembrane region" description="Helical" evidence="2">
    <location>
        <begin position="381"/>
        <end position="403"/>
    </location>
</feature>
<feature type="region of interest" description="Disordered" evidence="1">
    <location>
        <begin position="56"/>
        <end position="95"/>
    </location>
</feature>
<feature type="compositionally biased region" description="Low complexity" evidence="1">
    <location>
        <begin position="189"/>
        <end position="229"/>
    </location>
</feature>
<dbReference type="EMBL" id="KQ030528">
    <property type="protein sequence ID" value="KJZ74155.1"/>
    <property type="molecule type" value="Genomic_DNA"/>
</dbReference>
<keyword evidence="2" id="KW-1133">Transmembrane helix</keyword>
<feature type="region of interest" description="Disordered" evidence="1">
    <location>
        <begin position="343"/>
        <end position="376"/>
    </location>
</feature>
<feature type="compositionally biased region" description="Polar residues" evidence="1">
    <location>
        <begin position="358"/>
        <end position="368"/>
    </location>
</feature>
<feature type="compositionally biased region" description="Basic and acidic residues" evidence="1">
    <location>
        <begin position="14"/>
        <end position="29"/>
    </location>
</feature>
<accession>A0A0F7ZNQ4</accession>
<dbReference type="OrthoDB" id="5421784at2759"/>
<keyword evidence="4" id="KW-1185">Reference proteome</keyword>
<feature type="region of interest" description="Disordered" evidence="1">
    <location>
        <begin position="187"/>
        <end position="229"/>
    </location>
</feature>
<protein>
    <submittedName>
        <fullName evidence="3">Uncharacterized protein</fullName>
    </submittedName>
</protein>
<feature type="region of interest" description="Disordered" evidence="1">
    <location>
        <begin position="254"/>
        <end position="293"/>
    </location>
</feature>
<sequence>MTNQPSGSSLPQPRDAEPDHHSLFHREHYDSANHHESIHTHDHRHRHTYRRQRRIDTITDTDHPQSFSTSPSDSDSNPHFDASLGRPPTDHLKAPESFHSDESLLINAVNQAGSPPYQAVKRRNVVEVPSSLVVGPVLGNTVAISVPSLPATAAVIAPSLNPTTRATRPTRSSKYVIATRPAAAAVHTSSPLSASSASSANTVSSASSAPQDSTTSAGQTSSSKSAPSSISSIYPHLGDLHNGTTISAAGGNSSFVGSPSSKPLPLATHPTSLSSNSSGFGFSAQSAPSSPSLTASIDDDSFIATALSATATPSDDFTAASLTGSDSPFATSDSTVEVSATNINGGSVQTPAAFEPQPSITSSAQPSGDSGPLSEPQKRRIIGGVAGSVAGLAFLAVLILLVLKYKKRKSSDGLLGSGAKDSGPFRSLRGEESMSMTEKSRLSAVTALFSNMSRKKRAAQLTNSTGEEEARGFHRVAGRKLPPAIFTGGDGYSDPRDSIMSGASDYNRGSQAFDLTTDGQCQLALGAPMRPVSGVPIMRSGPARTPITENPFEDTPGTPTTPDMPMRPPGSRASASKLHESI</sequence>
<organism evidence="3 4">
    <name type="scientific">Hirsutella minnesotensis 3608</name>
    <dbReference type="NCBI Taxonomy" id="1043627"/>
    <lineage>
        <taxon>Eukaryota</taxon>
        <taxon>Fungi</taxon>
        <taxon>Dikarya</taxon>
        <taxon>Ascomycota</taxon>
        <taxon>Pezizomycotina</taxon>
        <taxon>Sordariomycetes</taxon>
        <taxon>Hypocreomycetidae</taxon>
        <taxon>Hypocreales</taxon>
        <taxon>Ophiocordycipitaceae</taxon>
        <taxon>Hirsutella</taxon>
    </lineage>
</organism>
<feature type="compositionally biased region" description="Low complexity" evidence="1">
    <location>
        <begin position="554"/>
        <end position="564"/>
    </location>
</feature>
<feature type="region of interest" description="Disordered" evidence="1">
    <location>
        <begin position="411"/>
        <end position="437"/>
    </location>
</feature>
<evidence type="ECO:0000256" key="2">
    <source>
        <dbReference type="SAM" id="Phobius"/>
    </source>
</evidence>
<gene>
    <name evidence="3" type="ORF">HIM_06386</name>
</gene>
<evidence type="ECO:0000313" key="3">
    <source>
        <dbReference type="EMBL" id="KJZ74155.1"/>
    </source>
</evidence>
<dbReference type="AlphaFoldDB" id="A0A0F7ZNQ4"/>
<keyword evidence="2" id="KW-0472">Membrane</keyword>